<name>A0A2H5BLI8_9CAUD</name>
<dbReference type="Proteomes" id="UP000241892">
    <property type="component" value="Segment"/>
</dbReference>
<organism evidence="1 2">
    <name type="scientific">Streptomyces phage Omar</name>
    <dbReference type="NCBI Taxonomy" id="2059882"/>
    <lineage>
        <taxon>Viruses</taxon>
        <taxon>Duplodnaviria</taxon>
        <taxon>Heunggongvirae</taxon>
        <taxon>Uroviricota</taxon>
        <taxon>Caudoviricetes</taxon>
        <taxon>Arquatrovirinae</taxon>
        <taxon>Omarvirus</taxon>
        <taxon>Omarvirus omar</taxon>
    </lineage>
</organism>
<sequence>MAIFATLDELKGRLDWTLDTDEERIATSALEDASDLAVHYAGRDWPDAASAPRLVRTLVLKASKRYMENPSGYTQSRAGDETLGWNDASGENAGTVYFTVDEQRLLGEIGGKRPGLYSASVSAWDSNITRYRNRGARSLPAGFVPSSSGADIPFYASDGDDW</sequence>
<reference evidence="2" key="1">
    <citation type="submission" date="2017-11" db="EMBL/GenBank/DDBJ databases">
        <authorList>
            <person name="Han C.G."/>
        </authorList>
    </citation>
    <scope>NUCLEOTIDE SEQUENCE [LARGE SCALE GENOMIC DNA]</scope>
</reference>
<evidence type="ECO:0000313" key="2">
    <source>
        <dbReference type="Proteomes" id="UP000241892"/>
    </source>
</evidence>
<protein>
    <submittedName>
        <fullName evidence="1">Head-to-tail adaptor</fullName>
    </submittedName>
</protein>
<keyword evidence="2" id="KW-1185">Reference proteome</keyword>
<proteinExistence type="predicted"/>
<accession>A0A2H5BLI8</accession>
<dbReference type="EMBL" id="MG593802">
    <property type="protein sequence ID" value="AUG87196.1"/>
    <property type="molecule type" value="Genomic_DNA"/>
</dbReference>
<gene>
    <name evidence="1" type="ORF">SEA_OMAR_12</name>
</gene>
<evidence type="ECO:0000313" key="1">
    <source>
        <dbReference type="EMBL" id="AUG87196.1"/>
    </source>
</evidence>